<sequence>MTLESEVQGSDDDDTQSEVFISDSDDDYLPQNDIAVEWRVVEGRVVDLVHVWWVDWVSVLIGAWWIMNNSTSATTTTTSTPTCAIITPTSTTTSTTATITTTTSNVSSTATTTTSTASSTSRVHVGVIGGFIETSSTSTWSSFPQADKLLPNAGLHLLQCEEVDEMIYFLETDY</sequence>
<name>A0A5B7I9N4_PORTR</name>
<gene>
    <name evidence="1" type="ORF">E2C01_073090</name>
</gene>
<organism evidence="1 2">
    <name type="scientific">Portunus trituberculatus</name>
    <name type="common">Swimming crab</name>
    <name type="synonym">Neptunus trituberculatus</name>
    <dbReference type="NCBI Taxonomy" id="210409"/>
    <lineage>
        <taxon>Eukaryota</taxon>
        <taxon>Metazoa</taxon>
        <taxon>Ecdysozoa</taxon>
        <taxon>Arthropoda</taxon>
        <taxon>Crustacea</taxon>
        <taxon>Multicrustacea</taxon>
        <taxon>Malacostraca</taxon>
        <taxon>Eumalacostraca</taxon>
        <taxon>Eucarida</taxon>
        <taxon>Decapoda</taxon>
        <taxon>Pleocyemata</taxon>
        <taxon>Brachyura</taxon>
        <taxon>Eubrachyura</taxon>
        <taxon>Portunoidea</taxon>
        <taxon>Portunidae</taxon>
        <taxon>Portuninae</taxon>
        <taxon>Portunus</taxon>
    </lineage>
</organism>
<proteinExistence type="predicted"/>
<comment type="caution">
    <text evidence="1">The sequence shown here is derived from an EMBL/GenBank/DDBJ whole genome shotgun (WGS) entry which is preliminary data.</text>
</comment>
<dbReference type="Proteomes" id="UP000324222">
    <property type="component" value="Unassembled WGS sequence"/>
</dbReference>
<evidence type="ECO:0000313" key="2">
    <source>
        <dbReference type="Proteomes" id="UP000324222"/>
    </source>
</evidence>
<dbReference type="AlphaFoldDB" id="A0A5B7I9N4"/>
<dbReference type="EMBL" id="VSRR010048849">
    <property type="protein sequence ID" value="MPC78599.1"/>
    <property type="molecule type" value="Genomic_DNA"/>
</dbReference>
<reference evidence="1 2" key="1">
    <citation type="submission" date="2019-05" db="EMBL/GenBank/DDBJ databases">
        <title>Another draft genome of Portunus trituberculatus and its Hox gene families provides insights of decapod evolution.</title>
        <authorList>
            <person name="Jeong J.-H."/>
            <person name="Song I."/>
            <person name="Kim S."/>
            <person name="Choi T."/>
            <person name="Kim D."/>
            <person name="Ryu S."/>
            <person name="Kim W."/>
        </authorList>
    </citation>
    <scope>NUCLEOTIDE SEQUENCE [LARGE SCALE GENOMIC DNA]</scope>
    <source>
        <tissue evidence="1">Muscle</tissue>
    </source>
</reference>
<protein>
    <submittedName>
        <fullName evidence="1">Uncharacterized protein</fullName>
    </submittedName>
</protein>
<keyword evidence="2" id="KW-1185">Reference proteome</keyword>
<evidence type="ECO:0000313" key="1">
    <source>
        <dbReference type="EMBL" id="MPC78599.1"/>
    </source>
</evidence>
<accession>A0A5B7I9N4</accession>